<sequence>IYNSKRISTLFEPIVFGLQLKYVKQSRDSCHRSNIICPLEILSNLRKRYRIKQIGKK</sequence>
<organism evidence="1 2">
    <name type="scientific">Gigaspora margarita</name>
    <dbReference type="NCBI Taxonomy" id="4874"/>
    <lineage>
        <taxon>Eukaryota</taxon>
        <taxon>Fungi</taxon>
        <taxon>Fungi incertae sedis</taxon>
        <taxon>Mucoromycota</taxon>
        <taxon>Glomeromycotina</taxon>
        <taxon>Glomeromycetes</taxon>
        <taxon>Diversisporales</taxon>
        <taxon>Gigasporaceae</taxon>
        <taxon>Gigaspora</taxon>
    </lineage>
</organism>
<protein>
    <submittedName>
        <fullName evidence="1">44456_t:CDS:1</fullName>
    </submittedName>
</protein>
<name>A0ABN7WQJ8_GIGMA</name>
<feature type="non-terminal residue" evidence="1">
    <location>
        <position position="57"/>
    </location>
</feature>
<evidence type="ECO:0000313" key="2">
    <source>
        <dbReference type="Proteomes" id="UP000789901"/>
    </source>
</evidence>
<proteinExistence type="predicted"/>
<dbReference type="EMBL" id="CAJVQB010057800">
    <property type="protein sequence ID" value="CAG8838330.1"/>
    <property type="molecule type" value="Genomic_DNA"/>
</dbReference>
<comment type="caution">
    <text evidence="1">The sequence shown here is derived from an EMBL/GenBank/DDBJ whole genome shotgun (WGS) entry which is preliminary data.</text>
</comment>
<gene>
    <name evidence="1" type="ORF">GMARGA_LOCUS33922</name>
</gene>
<reference evidence="1 2" key="1">
    <citation type="submission" date="2021-06" db="EMBL/GenBank/DDBJ databases">
        <authorList>
            <person name="Kallberg Y."/>
            <person name="Tangrot J."/>
            <person name="Rosling A."/>
        </authorList>
    </citation>
    <scope>NUCLEOTIDE SEQUENCE [LARGE SCALE GENOMIC DNA]</scope>
    <source>
        <strain evidence="1 2">120-4 pot B 10/14</strain>
    </source>
</reference>
<feature type="non-terminal residue" evidence="1">
    <location>
        <position position="1"/>
    </location>
</feature>
<keyword evidence="2" id="KW-1185">Reference proteome</keyword>
<accession>A0ABN7WQJ8</accession>
<evidence type="ECO:0000313" key="1">
    <source>
        <dbReference type="EMBL" id="CAG8838330.1"/>
    </source>
</evidence>
<dbReference type="Proteomes" id="UP000789901">
    <property type="component" value="Unassembled WGS sequence"/>
</dbReference>